<comment type="PTM">
    <text evidence="9">Carbamylation allows a single lysine to coordinate two divalent metal cations.</text>
</comment>
<dbReference type="EMBL" id="KE346360">
    <property type="protein sequence ID" value="KJE88566.1"/>
    <property type="molecule type" value="Genomic_DNA"/>
</dbReference>
<proteinExistence type="inferred from homology"/>
<dbReference type="InterPro" id="IPR011778">
    <property type="entry name" value="Hydantoinase/dihydroPyrase"/>
</dbReference>
<comment type="catalytic activity">
    <reaction evidence="7">
        <text>5,6-dihydrouracil + H2O = 3-(carbamoylamino)propanoate + H(+)</text>
        <dbReference type="Rhea" id="RHEA:16121"/>
        <dbReference type="ChEBI" id="CHEBI:11892"/>
        <dbReference type="ChEBI" id="CHEBI:15377"/>
        <dbReference type="ChEBI" id="CHEBI:15378"/>
        <dbReference type="ChEBI" id="CHEBI:15901"/>
        <dbReference type="EC" id="3.5.2.2"/>
    </reaction>
</comment>
<keyword evidence="5" id="KW-0378">Hydrolase</keyword>
<dbReference type="CDD" id="cd01314">
    <property type="entry name" value="D-HYD"/>
    <property type="match status" value="1"/>
</dbReference>
<dbReference type="InterPro" id="IPR006680">
    <property type="entry name" value="Amidohydro-rel"/>
</dbReference>
<evidence type="ECO:0000256" key="9">
    <source>
        <dbReference type="PIRSR" id="PIRSR611778-50"/>
    </source>
</evidence>
<organism evidence="11 12">
    <name type="scientific">Capsaspora owczarzaki (strain ATCC 30864)</name>
    <dbReference type="NCBI Taxonomy" id="595528"/>
    <lineage>
        <taxon>Eukaryota</taxon>
        <taxon>Filasterea</taxon>
        <taxon>Capsaspora</taxon>
    </lineage>
</organism>
<evidence type="ECO:0000256" key="7">
    <source>
        <dbReference type="ARBA" id="ARBA00036696"/>
    </source>
</evidence>
<evidence type="ECO:0000313" key="11">
    <source>
        <dbReference type="EMBL" id="KJE88566.1"/>
    </source>
</evidence>
<feature type="modified residue" description="N6-carboxylysine" evidence="9">
    <location>
        <position position="153"/>
    </location>
</feature>
<dbReference type="Proteomes" id="UP000008743">
    <property type="component" value="Unassembled WGS sequence"/>
</dbReference>
<comment type="similarity">
    <text evidence="2">Belongs to the metallo-dependent hydrolases superfamily. Hydantoinase/dihydropyrimidinase family.</text>
</comment>
<dbReference type="EC" id="3.5.2.2" evidence="8"/>
<accession>A0A0D2U060</accession>
<dbReference type="PhylomeDB" id="A0A0D2U060"/>
<keyword evidence="6" id="KW-0862">Zinc</keyword>
<dbReference type="InterPro" id="IPR050378">
    <property type="entry name" value="Metallo-dep_Hydrolases_sf"/>
</dbReference>
<dbReference type="STRING" id="595528.A0A0D2U060"/>
<evidence type="ECO:0000256" key="1">
    <source>
        <dbReference type="ARBA" id="ARBA00001947"/>
    </source>
</evidence>
<dbReference type="FunFam" id="3.20.20.140:FF:000001">
    <property type="entry name" value="Dihydropyrimidinase like 3"/>
    <property type="match status" value="1"/>
</dbReference>
<dbReference type="Gene3D" id="2.30.40.10">
    <property type="entry name" value="Urease, subunit C, domain 1"/>
    <property type="match status" value="1"/>
</dbReference>
<comment type="subunit">
    <text evidence="3">Homotetramer.</text>
</comment>
<evidence type="ECO:0000256" key="2">
    <source>
        <dbReference type="ARBA" id="ARBA00008829"/>
    </source>
</evidence>
<dbReference type="OMA" id="SAETHHM"/>
<dbReference type="Gene3D" id="3.20.20.140">
    <property type="entry name" value="Metal-dependent hydrolases"/>
    <property type="match status" value="1"/>
</dbReference>
<dbReference type="AlphaFoldDB" id="A0A0D2U060"/>
<keyword evidence="4" id="KW-0479">Metal-binding</keyword>
<dbReference type="GO" id="GO:0005829">
    <property type="term" value="C:cytosol"/>
    <property type="evidence" value="ECO:0007669"/>
    <property type="project" value="TreeGrafter"/>
</dbReference>
<dbReference type="InParanoid" id="A0A0D2U060"/>
<dbReference type="OrthoDB" id="10258955at2759"/>
<dbReference type="PANTHER" id="PTHR11647">
    <property type="entry name" value="HYDRANTOINASE/DIHYDROPYRIMIDINASE FAMILY MEMBER"/>
    <property type="match status" value="1"/>
</dbReference>
<evidence type="ECO:0000256" key="8">
    <source>
        <dbReference type="ARBA" id="ARBA00039113"/>
    </source>
</evidence>
<comment type="cofactor">
    <cofactor evidence="1">
        <name>Zn(2+)</name>
        <dbReference type="ChEBI" id="CHEBI:29105"/>
    </cofactor>
</comment>
<dbReference type="eggNOG" id="KOG2584">
    <property type="taxonomic scope" value="Eukaryota"/>
</dbReference>
<dbReference type="InterPro" id="IPR011059">
    <property type="entry name" value="Metal-dep_hydrolase_composite"/>
</dbReference>
<evidence type="ECO:0000256" key="3">
    <source>
        <dbReference type="ARBA" id="ARBA00011881"/>
    </source>
</evidence>
<gene>
    <name evidence="11" type="ORF">CAOG_000205</name>
</gene>
<dbReference type="GO" id="GO:0046872">
    <property type="term" value="F:metal ion binding"/>
    <property type="evidence" value="ECO:0007669"/>
    <property type="project" value="UniProtKB-KW"/>
</dbReference>
<dbReference type="InterPro" id="IPR032466">
    <property type="entry name" value="Metal_Hydrolase"/>
</dbReference>
<dbReference type="GO" id="GO:0004157">
    <property type="term" value="F:dihydropyrimidinase activity"/>
    <property type="evidence" value="ECO:0007669"/>
    <property type="project" value="UniProtKB-EC"/>
</dbReference>
<dbReference type="PANTHER" id="PTHR11647:SF1">
    <property type="entry name" value="COLLAPSIN RESPONSE MEDIATOR PROTEIN"/>
    <property type="match status" value="1"/>
</dbReference>
<reference evidence="12" key="1">
    <citation type="submission" date="2011-02" db="EMBL/GenBank/DDBJ databases">
        <title>The Genome Sequence of Capsaspora owczarzaki ATCC 30864.</title>
        <authorList>
            <person name="Russ C."/>
            <person name="Cuomo C."/>
            <person name="Burger G."/>
            <person name="Gray M.W."/>
            <person name="Holland P.W.H."/>
            <person name="King N."/>
            <person name="Lang F.B.F."/>
            <person name="Roger A.J."/>
            <person name="Ruiz-Trillo I."/>
            <person name="Young S.K."/>
            <person name="Zeng Q."/>
            <person name="Gargeya S."/>
            <person name="Alvarado L."/>
            <person name="Berlin A."/>
            <person name="Chapman S.B."/>
            <person name="Chen Z."/>
            <person name="Freedman E."/>
            <person name="Gellesch M."/>
            <person name="Goldberg J."/>
            <person name="Griggs A."/>
            <person name="Gujja S."/>
            <person name="Heilman E."/>
            <person name="Heiman D."/>
            <person name="Howarth C."/>
            <person name="Mehta T."/>
            <person name="Neiman D."/>
            <person name="Pearson M."/>
            <person name="Roberts A."/>
            <person name="Saif S."/>
            <person name="Shea T."/>
            <person name="Shenoy N."/>
            <person name="Sisk P."/>
            <person name="Stolte C."/>
            <person name="Sykes S."/>
            <person name="White J."/>
            <person name="Yandava C."/>
            <person name="Haas B."/>
            <person name="Nusbaum C."/>
            <person name="Birren B."/>
        </authorList>
    </citation>
    <scope>NUCLEOTIDE SEQUENCE</scope>
    <source>
        <strain evidence="12">ATCC 30864</strain>
    </source>
</reference>
<keyword evidence="12" id="KW-1185">Reference proteome</keyword>
<evidence type="ECO:0000256" key="6">
    <source>
        <dbReference type="ARBA" id="ARBA00022833"/>
    </source>
</evidence>
<name>A0A0D2U060_CAPO3</name>
<feature type="domain" description="Amidohydrolase-related" evidence="10">
    <location>
        <begin position="52"/>
        <end position="441"/>
    </location>
</feature>
<evidence type="ECO:0000256" key="5">
    <source>
        <dbReference type="ARBA" id="ARBA00022801"/>
    </source>
</evidence>
<dbReference type="SUPFAM" id="SSF51338">
    <property type="entry name" value="Composite domain of metallo-dependent hydrolases"/>
    <property type="match status" value="2"/>
</dbReference>
<sequence length="494" mass="53944">MPHHLLVKGGTVVNDDRSFRADVHCEDGIIKQVGLDLAVPEGTEVVDATGKLVLPGGIDTHTHFQLPFMGTVSVDDFFIGTQAAVAGGTTMIMDFAIGMAGESPLAAVEKWRGWADEKVVCDYSLHCAITWWDESVARDMAVIAGEKGINSFKVFMAYKNVFQLPDDKIVHVLKHCKSIGAIMQVHAENGDIIDEQSRRMIDLGITGPEGHVMCRPEEVEAEATNRAIMLANQLNSPLYVVHVMSKSAADRISEARRRGCVVFGEPIAAGLGTTGHHCWHHDWRHAAAYVMGPPLRNDDSTPGYLMHMLANGDLQATGTDNCTFNADQKALGKDDFRKIPNGVNGVEDRMSIIWEKGVHAGILSPSQFVAATSSNAARIFNMYPRKGRIEAGSDADLVVWDAEASRTISAKTHHHAVDFNIFEGMTVHGVPLVTISRGKVVYAHGKLMTVKGAGRFIPRGAYSDFVYEKIRVRDRANLPVGVKREPYSGPVIKL</sequence>
<dbReference type="NCBIfam" id="TIGR02033">
    <property type="entry name" value="D-hydantoinase"/>
    <property type="match status" value="1"/>
</dbReference>
<evidence type="ECO:0000313" key="12">
    <source>
        <dbReference type="Proteomes" id="UP000008743"/>
    </source>
</evidence>
<evidence type="ECO:0000256" key="4">
    <source>
        <dbReference type="ARBA" id="ARBA00022723"/>
    </source>
</evidence>
<protein>
    <recommendedName>
        <fullName evidence="8">dihydropyrimidinase</fullName>
        <ecNumber evidence="8">3.5.2.2</ecNumber>
    </recommendedName>
</protein>
<dbReference type="RefSeq" id="XP_004365076.1">
    <property type="nucleotide sequence ID" value="XM_004365019.2"/>
</dbReference>
<evidence type="ECO:0000259" key="10">
    <source>
        <dbReference type="Pfam" id="PF01979"/>
    </source>
</evidence>
<dbReference type="Pfam" id="PF01979">
    <property type="entry name" value="Amidohydro_1"/>
    <property type="match status" value="1"/>
</dbReference>
<dbReference type="SUPFAM" id="SSF51556">
    <property type="entry name" value="Metallo-dependent hydrolases"/>
    <property type="match status" value="1"/>
</dbReference>
<dbReference type="GO" id="GO:0006208">
    <property type="term" value="P:pyrimidine nucleobase catabolic process"/>
    <property type="evidence" value="ECO:0007669"/>
    <property type="project" value="TreeGrafter"/>
</dbReference>